<feature type="transmembrane region" description="Helical" evidence="8">
    <location>
        <begin position="472"/>
        <end position="492"/>
    </location>
</feature>
<evidence type="ECO:0000313" key="11">
    <source>
        <dbReference type="Proteomes" id="UP000290439"/>
    </source>
</evidence>
<dbReference type="InterPro" id="IPR001958">
    <property type="entry name" value="Tet-R_TetA/multi-R_MdtG-like"/>
</dbReference>
<protein>
    <submittedName>
        <fullName evidence="10">Antiseptic resistance protein</fullName>
    </submittedName>
</protein>
<accession>A0A4U8W1N9</accession>
<proteinExistence type="predicted"/>
<dbReference type="EMBL" id="LR215973">
    <property type="protein sequence ID" value="VFA99075.1"/>
    <property type="molecule type" value="Genomic_DNA"/>
</dbReference>
<keyword evidence="6 8" id="KW-0472">Membrane</keyword>
<feature type="transmembrane region" description="Helical" evidence="8">
    <location>
        <begin position="202"/>
        <end position="219"/>
    </location>
</feature>
<dbReference type="GO" id="GO:0022857">
    <property type="term" value="F:transmembrane transporter activity"/>
    <property type="evidence" value="ECO:0007669"/>
    <property type="project" value="InterPro"/>
</dbReference>
<dbReference type="InterPro" id="IPR036259">
    <property type="entry name" value="MFS_trans_sf"/>
</dbReference>
<evidence type="ECO:0000256" key="4">
    <source>
        <dbReference type="ARBA" id="ARBA00022692"/>
    </source>
</evidence>
<feature type="transmembrane region" description="Helical" evidence="8">
    <location>
        <begin position="82"/>
        <end position="101"/>
    </location>
</feature>
<feature type="transmembrane region" description="Helical" evidence="8">
    <location>
        <begin position="107"/>
        <end position="128"/>
    </location>
</feature>
<feature type="transmembrane region" description="Helical" evidence="8">
    <location>
        <begin position="166"/>
        <end position="190"/>
    </location>
</feature>
<dbReference type="GO" id="GO:0005886">
    <property type="term" value="C:plasma membrane"/>
    <property type="evidence" value="ECO:0007669"/>
    <property type="project" value="UniProtKB-SubCell"/>
</dbReference>
<name>A0A4U8W1N9_9NOCA</name>
<evidence type="ECO:0000259" key="9">
    <source>
        <dbReference type="PROSITE" id="PS50850"/>
    </source>
</evidence>
<evidence type="ECO:0000256" key="7">
    <source>
        <dbReference type="SAM" id="MobiDB-lite"/>
    </source>
</evidence>
<evidence type="ECO:0000256" key="5">
    <source>
        <dbReference type="ARBA" id="ARBA00022989"/>
    </source>
</evidence>
<dbReference type="PROSITE" id="PS50850">
    <property type="entry name" value="MFS"/>
    <property type="match status" value="1"/>
</dbReference>
<feature type="region of interest" description="Disordered" evidence="7">
    <location>
        <begin position="501"/>
        <end position="537"/>
    </location>
</feature>
<evidence type="ECO:0000313" key="10">
    <source>
        <dbReference type="EMBL" id="VFA99075.1"/>
    </source>
</evidence>
<organism evidence="10 11">
    <name type="scientific">Nocardia cyriacigeorgica</name>
    <dbReference type="NCBI Taxonomy" id="135487"/>
    <lineage>
        <taxon>Bacteria</taxon>
        <taxon>Bacillati</taxon>
        <taxon>Actinomycetota</taxon>
        <taxon>Actinomycetes</taxon>
        <taxon>Mycobacteriales</taxon>
        <taxon>Nocardiaceae</taxon>
        <taxon>Nocardia</taxon>
    </lineage>
</organism>
<keyword evidence="5 8" id="KW-1133">Transmembrane helix</keyword>
<dbReference type="CDD" id="cd17321">
    <property type="entry name" value="MFS_MMR_MDR_like"/>
    <property type="match status" value="1"/>
</dbReference>
<feature type="transmembrane region" description="Helical" evidence="8">
    <location>
        <begin position="140"/>
        <end position="160"/>
    </location>
</feature>
<keyword evidence="2" id="KW-0813">Transport</keyword>
<feature type="compositionally biased region" description="Basic and acidic residues" evidence="7">
    <location>
        <begin position="519"/>
        <end position="537"/>
    </location>
</feature>
<keyword evidence="4 8" id="KW-0812">Transmembrane</keyword>
<dbReference type="RefSeq" id="WP_130917435.1">
    <property type="nucleotide sequence ID" value="NZ_LR215973.1"/>
</dbReference>
<evidence type="ECO:0000256" key="8">
    <source>
        <dbReference type="SAM" id="Phobius"/>
    </source>
</evidence>
<feature type="domain" description="Major facilitator superfamily (MFS) profile" evidence="9">
    <location>
        <begin position="16"/>
        <end position="496"/>
    </location>
</feature>
<dbReference type="SUPFAM" id="SSF103473">
    <property type="entry name" value="MFS general substrate transporter"/>
    <property type="match status" value="1"/>
</dbReference>
<evidence type="ECO:0000256" key="2">
    <source>
        <dbReference type="ARBA" id="ARBA00022448"/>
    </source>
</evidence>
<dbReference type="Pfam" id="PF07690">
    <property type="entry name" value="MFS_1"/>
    <property type="match status" value="1"/>
</dbReference>
<comment type="subcellular location">
    <subcellularLocation>
        <location evidence="1">Cell membrane</location>
        <topology evidence="1">Multi-pass membrane protein</topology>
    </subcellularLocation>
</comment>
<reference evidence="10 11" key="1">
    <citation type="submission" date="2019-02" db="EMBL/GenBank/DDBJ databases">
        <authorList>
            <consortium name="Pathogen Informatics"/>
        </authorList>
    </citation>
    <scope>NUCLEOTIDE SEQUENCE [LARGE SCALE GENOMIC DNA]</scope>
    <source>
        <strain evidence="10 11">3012STDY6756504</strain>
    </source>
</reference>
<dbReference type="Gene3D" id="1.20.1250.20">
    <property type="entry name" value="MFS general substrate transporter like domains"/>
    <property type="match status" value="1"/>
</dbReference>
<dbReference type="PRINTS" id="PR01035">
    <property type="entry name" value="TCRTETA"/>
</dbReference>
<dbReference type="PANTHER" id="PTHR42718">
    <property type="entry name" value="MAJOR FACILITATOR SUPERFAMILY MULTIDRUG TRANSPORTER MFSC"/>
    <property type="match status" value="1"/>
</dbReference>
<feature type="transmembrane region" description="Helical" evidence="8">
    <location>
        <begin position="359"/>
        <end position="384"/>
    </location>
</feature>
<gene>
    <name evidence="10" type="primary">qacA_5</name>
    <name evidence="10" type="ORF">NCTC10797_02854</name>
</gene>
<dbReference type="Proteomes" id="UP000290439">
    <property type="component" value="Chromosome"/>
</dbReference>
<dbReference type="PANTHER" id="PTHR42718:SF47">
    <property type="entry name" value="METHYL VIOLOGEN RESISTANCE PROTEIN SMVA"/>
    <property type="match status" value="1"/>
</dbReference>
<evidence type="ECO:0000256" key="1">
    <source>
        <dbReference type="ARBA" id="ARBA00004651"/>
    </source>
</evidence>
<feature type="transmembrane region" description="Helical" evidence="8">
    <location>
        <begin position="309"/>
        <end position="327"/>
    </location>
</feature>
<feature type="transmembrane region" description="Helical" evidence="8">
    <location>
        <begin position="53"/>
        <end position="70"/>
    </location>
</feature>
<sequence length="537" mass="54492">MSRVDLRSTATREWAGLGLLALPTVLLGLDVTVLYLVLPRMAEALNPSATQTLWIMDAYGFFIAGFLLTMGTLGDRIGRRRLLVIGTTAFAAVSILAAFAPNAGLLIVARALLGVAGATLMPSTLSLISNIFRDARRRAVAIGIWATMFALGMAAGPVVGGALVDTFWWGAAFLLAVPVAAIVVALAPILLPEHADPHGGRLDPASVALSLAAILPVIYAVKHAAAHRPDLGTALLALAGLVAGAAFVRRQRGLSAPLLDVTLFANRAFSAALGVLLIGLIGVGGTMYLVTQYLQLVEGMTPFTAGLWMGPPALAMFAAAIGAPLLARRIRPGLLMAATLGVSVIGYALLTVAGTGDAVLVVTGFAFVYLGLGAIAALGTDMVVGATPAAQSGSAAAMSETVQELGLAVGVAVLGSLTTALYTARIAAPANVTAVVEGRVTDSLAGALSVADQVPAETVLAAREVFTSGVNVAAAVAGVAIVAATVVCLATLGHLRPLGDDHDDDAAEAMCPTGPEPAGGEHGHRERADRRAQGQGQ</sequence>
<dbReference type="InterPro" id="IPR020846">
    <property type="entry name" value="MFS_dom"/>
</dbReference>
<dbReference type="AlphaFoldDB" id="A0A4U8W1N9"/>
<feature type="transmembrane region" description="Helical" evidence="8">
    <location>
        <begin position="14"/>
        <end position="38"/>
    </location>
</feature>
<feature type="transmembrane region" description="Helical" evidence="8">
    <location>
        <begin position="268"/>
        <end position="289"/>
    </location>
</feature>
<keyword evidence="3" id="KW-1003">Cell membrane</keyword>
<dbReference type="InterPro" id="IPR011701">
    <property type="entry name" value="MFS"/>
</dbReference>
<evidence type="ECO:0000256" key="3">
    <source>
        <dbReference type="ARBA" id="ARBA00022475"/>
    </source>
</evidence>
<evidence type="ECO:0000256" key="6">
    <source>
        <dbReference type="ARBA" id="ARBA00023136"/>
    </source>
</evidence>
<feature type="transmembrane region" description="Helical" evidence="8">
    <location>
        <begin position="231"/>
        <end position="248"/>
    </location>
</feature>
<feature type="transmembrane region" description="Helical" evidence="8">
    <location>
        <begin position="334"/>
        <end position="353"/>
    </location>
</feature>